<sequence length="1081" mass="121902">MEQKNAIQGDFMTGPVTALQTVGDNIVLAGIGSYLHSFVISEQKSNSCLLVLPCRCIHGIREFTNETDVHTFAVFGEKCVTIVDYHSAAQSGKNGGPLDHSDYSITITTRAQMTEFEDWIWDAVFLKPKDSCHLALALGHNSVILWDWKHARLVEKVSCVESCILYPLLQGVIFSVDFSHQKQMMCSASDDRSIRLWQFSFDNHSNLHETEIPLESWENSSCTCVHVLYGHSARVWDVRLLTCTLVSVGEDSTCCVWNYEGDVLQKFKGHRGKSIWSLSVDEKERYVVTGGGDTSVRLWYLSSRSERSNYVTQSLQLQQTSSEKEDDYPRSVSLLSYNEIIIITNKGFLYLHDIEKERWLTLMNDPEYRSYTVMSVAPAQQSCIVLGNIHGKLRIFLAEGSQPVWKRKDWDIYDGKMMSIHWLSGTRLLTTGPEGGIKLWNFDADTLNLGLDEQYILPECKQRWVSAASVSHGSLICGDRGGTIHVYQLGSEFRNPSQSFPKIHGKTGVMNIICHKGNVYTSGRDGCYRVFSHEDGHMTLLNTHRVYKGFEWIDKLQIADDGADYHIFGFQSSDFVLWSVNRNQKLLQIPCGGGHRSWDCSIRGEHFRFVYQKTREVVVCDTRLEQNQLKLKNALHGREITCVKLLDANTEGCIVATGSEDTSVQISAIRLKIKLSSATILKIEHEKGFLNILQDNEFGVKEMVCLEHLSGHISSVRALSLCPSSKDSINKKSTLMFSAGGRAQLLVWRLTIRDSTFIVTENLCMQMIGQTQKKGKTRMWKLQQIKLNPETRFMDLSSVQLCSVWCDFPAHLHLLASACSDAFVRFYIFNEEKTELIPFLESSLHEHCVLKVCCLKRQCGSDSVIYILSAATDGCIAFWKVNKKDIHETVQKFSQPNLDNRIFETCSFVKCDIHVSSANNFNLREDLLDKESMWGVLPSNHKQHILKSDDRNDSQCNDEGQISNKEHDSGMSATNMESNSSKENSIQRTKHVYFMKHHQSGVNGLDYIHLQDDDYLIASGGDDNALVVTLVRINSEGVKVVTTGSCLCAHSTEITATADELDLFTVVISGEGLATCQIHGI</sequence>
<keyword evidence="5" id="KW-0677">Repeat</keyword>
<dbReference type="PROSITE" id="PS50082">
    <property type="entry name" value="WD_REPEATS_2"/>
    <property type="match status" value="2"/>
</dbReference>
<evidence type="ECO:0000256" key="2">
    <source>
        <dbReference type="ARBA" id="ARBA00022490"/>
    </source>
</evidence>
<feature type="region of interest" description="Disordered" evidence="8">
    <location>
        <begin position="947"/>
        <end position="983"/>
    </location>
</feature>
<dbReference type="PANTHER" id="PTHR14344:SF3">
    <property type="entry name" value="WD REPEAT-CONTAINING PROTEIN 6"/>
    <property type="match status" value="1"/>
</dbReference>
<evidence type="ECO:0000256" key="5">
    <source>
        <dbReference type="ARBA" id="ARBA00022737"/>
    </source>
</evidence>
<dbReference type="SMART" id="SM00320">
    <property type="entry name" value="WD40"/>
    <property type="match status" value="10"/>
</dbReference>
<organism evidence="9">
    <name type="scientific">Magallana gigas</name>
    <name type="common">Pacific oyster</name>
    <name type="synonym">Crassostrea gigas</name>
    <dbReference type="NCBI Taxonomy" id="29159"/>
    <lineage>
        <taxon>Eukaryota</taxon>
        <taxon>Metazoa</taxon>
        <taxon>Spiralia</taxon>
        <taxon>Lophotrochozoa</taxon>
        <taxon>Mollusca</taxon>
        <taxon>Bivalvia</taxon>
        <taxon>Autobranchia</taxon>
        <taxon>Pteriomorphia</taxon>
        <taxon>Ostreida</taxon>
        <taxon>Ostreoidea</taxon>
        <taxon>Ostreidae</taxon>
        <taxon>Magallana</taxon>
    </lineage>
</organism>
<feature type="compositionally biased region" description="Polar residues" evidence="8">
    <location>
        <begin position="971"/>
        <end position="983"/>
    </location>
</feature>
<dbReference type="Pfam" id="PF00400">
    <property type="entry name" value="WD40"/>
    <property type="match status" value="4"/>
</dbReference>
<reference evidence="9" key="1">
    <citation type="journal article" date="2012" name="Nature">
        <title>The oyster genome reveals stress adaptation and complexity of shell formation.</title>
        <authorList>
            <person name="Zhang G."/>
            <person name="Fang X."/>
            <person name="Guo X."/>
            <person name="Li L."/>
            <person name="Luo R."/>
            <person name="Xu F."/>
            <person name="Yang P."/>
            <person name="Zhang L."/>
            <person name="Wang X."/>
            <person name="Qi H."/>
            <person name="Xiong Z."/>
            <person name="Que H."/>
            <person name="Xie Y."/>
            <person name="Holland P.W."/>
            <person name="Paps J."/>
            <person name="Zhu Y."/>
            <person name="Wu F."/>
            <person name="Chen Y."/>
            <person name="Wang J."/>
            <person name="Peng C."/>
            <person name="Meng J."/>
            <person name="Yang L."/>
            <person name="Liu J."/>
            <person name="Wen B."/>
            <person name="Zhang N."/>
            <person name="Huang Z."/>
            <person name="Zhu Q."/>
            <person name="Feng Y."/>
            <person name="Mount A."/>
            <person name="Hedgecock D."/>
            <person name="Xu Z."/>
            <person name="Liu Y."/>
            <person name="Domazet-Loso T."/>
            <person name="Du Y."/>
            <person name="Sun X."/>
            <person name="Zhang S."/>
            <person name="Liu B."/>
            <person name="Cheng P."/>
            <person name="Jiang X."/>
            <person name="Li J."/>
            <person name="Fan D."/>
            <person name="Wang W."/>
            <person name="Fu W."/>
            <person name="Wang T."/>
            <person name="Wang B."/>
            <person name="Zhang J."/>
            <person name="Peng Z."/>
            <person name="Li Y."/>
            <person name="Li N."/>
            <person name="Wang J."/>
            <person name="Chen M."/>
            <person name="He Y."/>
            <person name="Tan F."/>
            <person name="Song X."/>
            <person name="Zheng Q."/>
            <person name="Huang R."/>
            <person name="Yang H."/>
            <person name="Du X."/>
            <person name="Chen L."/>
            <person name="Yang M."/>
            <person name="Gaffney P.M."/>
            <person name="Wang S."/>
            <person name="Luo L."/>
            <person name="She Z."/>
            <person name="Ming Y."/>
            <person name="Huang W."/>
            <person name="Zhang S."/>
            <person name="Huang B."/>
            <person name="Zhang Y."/>
            <person name="Qu T."/>
            <person name="Ni P."/>
            <person name="Miao G."/>
            <person name="Wang J."/>
            <person name="Wang Q."/>
            <person name="Steinberg C.E."/>
            <person name="Wang H."/>
            <person name="Li N."/>
            <person name="Qian L."/>
            <person name="Zhang G."/>
            <person name="Li Y."/>
            <person name="Yang H."/>
            <person name="Liu X."/>
            <person name="Wang J."/>
            <person name="Yin Y."/>
            <person name="Wang J."/>
        </authorList>
    </citation>
    <scope>NUCLEOTIDE SEQUENCE [LARGE SCALE GENOMIC DNA]</scope>
    <source>
        <strain evidence="9">05x7-T-G4-1.051#20</strain>
    </source>
</reference>
<evidence type="ECO:0000256" key="8">
    <source>
        <dbReference type="SAM" id="MobiDB-lite"/>
    </source>
</evidence>
<evidence type="ECO:0000256" key="4">
    <source>
        <dbReference type="ARBA" id="ARBA00022694"/>
    </source>
</evidence>
<dbReference type="InParanoid" id="K1QY02"/>
<dbReference type="HOGENOM" id="CLU_002615_0_1_1"/>
<dbReference type="PANTHER" id="PTHR14344">
    <property type="entry name" value="WD REPEAT PROTEIN"/>
    <property type="match status" value="1"/>
</dbReference>
<dbReference type="SUPFAM" id="SSF50998">
    <property type="entry name" value="Quinoprotein alcohol dehydrogenase-like"/>
    <property type="match status" value="1"/>
</dbReference>
<keyword evidence="2" id="KW-0963">Cytoplasm</keyword>
<evidence type="ECO:0000313" key="9">
    <source>
        <dbReference type="EMBL" id="EKC33810.1"/>
    </source>
</evidence>
<name>K1QY02_MAGGI</name>
<evidence type="ECO:0000256" key="7">
    <source>
        <dbReference type="ARBA" id="ARBA00040154"/>
    </source>
</evidence>
<keyword evidence="3" id="KW-0853">WD repeat</keyword>
<proteinExistence type="inferred from homology"/>
<evidence type="ECO:0000256" key="3">
    <source>
        <dbReference type="ARBA" id="ARBA00022574"/>
    </source>
</evidence>
<dbReference type="FunCoup" id="K1QY02">
    <property type="interactions" value="865"/>
</dbReference>
<dbReference type="GO" id="GO:0030488">
    <property type="term" value="P:tRNA methylation"/>
    <property type="evidence" value="ECO:0007669"/>
    <property type="project" value="TreeGrafter"/>
</dbReference>
<feature type="compositionally biased region" description="Polar residues" evidence="8">
    <location>
        <begin position="954"/>
        <end position="963"/>
    </location>
</feature>
<dbReference type="EMBL" id="JH816882">
    <property type="protein sequence ID" value="EKC33810.1"/>
    <property type="molecule type" value="Genomic_DNA"/>
</dbReference>
<dbReference type="GO" id="GO:0005737">
    <property type="term" value="C:cytoplasm"/>
    <property type="evidence" value="ECO:0007669"/>
    <property type="project" value="UniProtKB-SubCell"/>
</dbReference>
<dbReference type="InterPro" id="IPR036322">
    <property type="entry name" value="WD40_repeat_dom_sf"/>
</dbReference>
<gene>
    <name evidence="9" type="ORF">CGI_10010355</name>
</gene>
<evidence type="ECO:0000256" key="6">
    <source>
        <dbReference type="ARBA" id="ARBA00038255"/>
    </source>
</evidence>
<dbReference type="AlphaFoldDB" id="K1QY02"/>
<dbReference type="InterPro" id="IPR051973">
    <property type="entry name" value="tRNA_Anticodon_Mtase-Reg"/>
</dbReference>
<accession>K1QY02</accession>
<dbReference type="InterPro" id="IPR011047">
    <property type="entry name" value="Quinoprotein_ADH-like_sf"/>
</dbReference>
<dbReference type="InterPro" id="IPR001680">
    <property type="entry name" value="WD40_rpt"/>
</dbReference>
<dbReference type="Gene3D" id="2.130.10.10">
    <property type="entry name" value="YVTN repeat-like/Quinoprotein amine dehydrogenase"/>
    <property type="match status" value="4"/>
</dbReference>
<comment type="subcellular location">
    <subcellularLocation>
        <location evidence="1">Cytoplasm</location>
    </subcellularLocation>
</comment>
<dbReference type="SUPFAM" id="SSF50978">
    <property type="entry name" value="WD40 repeat-like"/>
    <property type="match status" value="2"/>
</dbReference>
<keyword evidence="4" id="KW-0819">tRNA processing</keyword>
<evidence type="ECO:0000256" key="1">
    <source>
        <dbReference type="ARBA" id="ARBA00004496"/>
    </source>
</evidence>
<dbReference type="InterPro" id="IPR015943">
    <property type="entry name" value="WD40/YVTN_repeat-like_dom_sf"/>
</dbReference>
<protein>
    <recommendedName>
        <fullName evidence="7">tRNA (34-2'-O)-methyltransferase regulator WDR6</fullName>
    </recommendedName>
</protein>
<comment type="similarity">
    <text evidence="6">Belongs to the WD repeat WDR6 family.</text>
</comment>